<feature type="compositionally biased region" description="Basic and acidic residues" evidence="2">
    <location>
        <begin position="723"/>
        <end position="732"/>
    </location>
</feature>
<feature type="region of interest" description="Disordered" evidence="2">
    <location>
        <begin position="618"/>
        <end position="756"/>
    </location>
</feature>
<feature type="compositionally biased region" description="Polar residues" evidence="2">
    <location>
        <begin position="147"/>
        <end position="157"/>
    </location>
</feature>
<dbReference type="Proteomes" id="UP000324629">
    <property type="component" value="Unassembled WGS sequence"/>
</dbReference>
<evidence type="ECO:0000256" key="1">
    <source>
        <dbReference type="SAM" id="Coils"/>
    </source>
</evidence>
<feature type="coiled-coil region" evidence="1">
    <location>
        <begin position="377"/>
        <end position="411"/>
    </location>
</feature>
<feature type="region of interest" description="Disordered" evidence="2">
    <location>
        <begin position="418"/>
        <end position="442"/>
    </location>
</feature>
<evidence type="ECO:0000313" key="4">
    <source>
        <dbReference type="Proteomes" id="UP000324629"/>
    </source>
</evidence>
<dbReference type="AlphaFoldDB" id="A0A5J4NRA2"/>
<feature type="region of interest" description="Disordered" evidence="2">
    <location>
        <begin position="144"/>
        <end position="174"/>
    </location>
</feature>
<proteinExistence type="predicted"/>
<organism evidence="3 4">
    <name type="scientific">Paragonimus westermani</name>
    <dbReference type="NCBI Taxonomy" id="34504"/>
    <lineage>
        <taxon>Eukaryota</taxon>
        <taxon>Metazoa</taxon>
        <taxon>Spiralia</taxon>
        <taxon>Lophotrochozoa</taxon>
        <taxon>Platyhelminthes</taxon>
        <taxon>Trematoda</taxon>
        <taxon>Digenea</taxon>
        <taxon>Plagiorchiida</taxon>
        <taxon>Troglotremata</taxon>
        <taxon>Troglotrematidae</taxon>
        <taxon>Paragonimus</taxon>
    </lineage>
</organism>
<accession>A0A5J4NRA2</accession>
<reference evidence="3 4" key="1">
    <citation type="journal article" date="2019" name="Gigascience">
        <title>Whole-genome sequence of the oriental lung fluke Paragonimus westermani.</title>
        <authorList>
            <person name="Oey H."/>
            <person name="Zakrzewski M."/>
            <person name="Narain K."/>
            <person name="Devi K.R."/>
            <person name="Agatsuma T."/>
            <person name="Nawaratna S."/>
            <person name="Gobert G.N."/>
            <person name="Jones M.K."/>
            <person name="Ragan M.A."/>
            <person name="McManus D.P."/>
            <person name="Krause L."/>
        </authorList>
    </citation>
    <scope>NUCLEOTIDE SEQUENCE [LARGE SCALE GENOMIC DNA]</scope>
    <source>
        <strain evidence="3 4">IND2009</strain>
    </source>
</reference>
<sequence>MSHVGRASCMVAHVATGSDVAPSAQKECCRDNSEELTESNPAILLNSKPSFLSISPQYPFYFLAKFSEGEEDEIHSQLDALKEKQEKIRCLLAQTATDFQNSAIGLPGSSQQGSVLQDSSAEVKNMVSVKKVLNSDRIVSKLLPNIPKQSAENSPSNRAEDGNVTPRSVPENTVSTVSTAADASLSSLKWSSQFAVQVTKLNDLIEDTKRFEGMVERLLDITKRARLEEPSSFLGDILVRFSELRKSFNSLRDSYQDMGSDPQMSDELREIQLSSFKEFLSKLDQSLESTKECFFTIYHLVKSNIEQGIADGSLYGVESGEEEEDGPAQSNTQTTVLLTPDTVNPLVQQPETTSSTPLVNSVTSKVNSTLEAQKAYLALLQGQTKTERAEIERLLRQRNELAERLRTIILAASDAVEPHDVREHSLDTSASTQKDTDGSHQLGSCELEPALFGHLEAKRRELADLKAQLALLRQAEDRMAALHGPSTKKNGADTCQLDIDPDTQERQARSQRPSPAANTLILKTCLSKSGMQEHNQLAKNDHPTSIVTQKLDTVTFQQPEATCISDNTERLYENMREARMRLEEQRVRSTHLKSAAPERLTNGLSEGVKNTAFVTCSGGGGASVATSQDRTTLATWGGSSPVPSSSRSPSSGLPEELEEATSAPDSLPAFLSTQPSANHVEDMTTDSALHRISPVKNTLSQKSTRSAERHTCLSGGLTQQPSADRHLLHPEDNNDGLISLPQLGQSPPPPIGHGLSAELHSDGNEPSNGFVYISENGTEPPTVQAYKAATGNQLTAVGEERLQRLEIAVSQLHQISRYLVLENTQLYTAVMQLMLHTAPAQLPQTLPVPLASTANVLSQTSQPDTCGSLAQPLLSTQCTLLQNFLTNGQLQPPSALSLGSLHRSWNPGLPSQIRQATQDHDQLQIAMANLMQQQISCLNAQNELQRLLRQQLQHRQQLVVNTGLQSVTSNQVSSQLLSPVSNPPSAPANIPAASCAVGAADLLRSGVGSTLWVNPQPCGGLPPVITGTPSWPYLQSSQPPSSASGGPRPVSVVTLGQPQLGVPPLIDLYGHLFAPPHASSFGLNQQTGVSGNPPSAIPDPINPGFKATPSFTSVPLQLLMCHPLPTPPFLFLLTLTGNQPHMLHLFHGEKEN</sequence>
<keyword evidence="4" id="KW-1185">Reference proteome</keyword>
<feature type="coiled-coil region" evidence="1">
    <location>
        <begin position="913"/>
        <end position="957"/>
    </location>
</feature>
<comment type="caution">
    <text evidence="3">The sequence shown here is derived from an EMBL/GenBank/DDBJ whole genome shotgun (WGS) entry which is preliminary data.</text>
</comment>
<feature type="compositionally biased region" description="Low complexity" evidence="2">
    <location>
        <begin position="637"/>
        <end position="652"/>
    </location>
</feature>
<gene>
    <name evidence="3" type="ORF">DEA37_0008489</name>
</gene>
<evidence type="ECO:0000256" key="2">
    <source>
        <dbReference type="SAM" id="MobiDB-lite"/>
    </source>
</evidence>
<dbReference type="EMBL" id="QNGE01001217">
    <property type="protein sequence ID" value="KAA3678116.1"/>
    <property type="molecule type" value="Genomic_DNA"/>
</dbReference>
<keyword evidence="1" id="KW-0175">Coiled coil</keyword>
<name>A0A5J4NRA2_9TREM</name>
<feature type="compositionally biased region" description="Polar residues" evidence="2">
    <location>
        <begin position="624"/>
        <end position="634"/>
    </location>
</feature>
<feature type="compositionally biased region" description="Polar residues" evidence="2">
    <location>
        <begin position="695"/>
        <end position="704"/>
    </location>
</feature>
<evidence type="ECO:0000313" key="3">
    <source>
        <dbReference type="EMBL" id="KAA3678116.1"/>
    </source>
</evidence>
<protein>
    <submittedName>
        <fullName evidence="3">Uncharacterized protein</fullName>
    </submittedName>
</protein>